<reference evidence="1 2" key="1">
    <citation type="submission" date="2019-03" db="EMBL/GenBank/DDBJ databases">
        <title>First draft genome of Liparis tanakae, snailfish: a comprehensive survey of snailfish specific genes.</title>
        <authorList>
            <person name="Kim W."/>
            <person name="Song I."/>
            <person name="Jeong J.-H."/>
            <person name="Kim D."/>
            <person name="Kim S."/>
            <person name="Ryu S."/>
            <person name="Song J.Y."/>
            <person name="Lee S.K."/>
        </authorList>
    </citation>
    <scope>NUCLEOTIDE SEQUENCE [LARGE SCALE GENOMIC DNA]</scope>
    <source>
        <tissue evidence="1">Muscle</tissue>
    </source>
</reference>
<evidence type="ECO:0000313" key="1">
    <source>
        <dbReference type="EMBL" id="TNN28300.1"/>
    </source>
</evidence>
<dbReference type="EMBL" id="SRLO01007057">
    <property type="protein sequence ID" value="TNN28300.1"/>
    <property type="molecule type" value="Genomic_DNA"/>
</dbReference>
<sequence>MDPPPAGGLEVWRSGGLEVWRSGGLEVWRSGGLEVWGRPKPRPQSCHALIGRSAVQERGQFTFGRPPVTADFNTQQIHHAVLRPLAPRRTAAARRSLMIRVLPEGLGAAAARPSRARHQALTARQ</sequence>
<gene>
    <name evidence="1" type="ORF">EYF80_061552</name>
</gene>
<dbReference type="AlphaFoldDB" id="A0A4Z2EIA6"/>
<protein>
    <submittedName>
        <fullName evidence="1">Uncharacterized protein</fullName>
    </submittedName>
</protein>
<name>A0A4Z2EIA6_9TELE</name>
<organism evidence="1 2">
    <name type="scientific">Liparis tanakae</name>
    <name type="common">Tanaka's snailfish</name>
    <dbReference type="NCBI Taxonomy" id="230148"/>
    <lineage>
        <taxon>Eukaryota</taxon>
        <taxon>Metazoa</taxon>
        <taxon>Chordata</taxon>
        <taxon>Craniata</taxon>
        <taxon>Vertebrata</taxon>
        <taxon>Euteleostomi</taxon>
        <taxon>Actinopterygii</taxon>
        <taxon>Neopterygii</taxon>
        <taxon>Teleostei</taxon>
        <taxon>Neoteleostei</taxon>
        <taxon>Acanthomorphata</taxon>
        <taxon>Eupercaria</taxon>
        <taxon>Perciformes</taxon>
        <taxon>Cottioidei</taxon>
        <taxon>Cottales</taxon>
        <taxon>Liparidae</taxon>
        <taxon>Liparis</taxon>
    </lineage>
</organism>
<evidence type="ECO:0000313" key="2">
    <source>
        <dbReference type="Proteomes" id="UP000314294"/>
    </source>
</evidence>
<keyword evidence="2" id="KW-1185">Reference proteome</keyword>
<comment type="caution">
    <text evidence="1">The sequence shown here is derived from an EMBL/GenBank/DDBJ whole genome shotgun (WGS) entry which is preliminary data.</text>
</comment>
<dbReference type="Proteomes" id="UP000314294">
    <property type="component" value="Unassembled WGS sequence"/>
</dbReference>
<accession>A0A4Z2EIA6</accession>
<dbReference type="OrthoDB" id="8962337at2759"/>
<proteinExistence type="predicted"/>